<evidence type="ECO:0000313" key="1">
    <source>
        <dbReference type="EMBL" id="REE97463.1"/>
    </source>
</evidence>
<gene>
    <name evidence="1" type="ORF">DFJ69_2935</name>
</gene>
<sequence length="72" mass="8463">MRQSVIKVYDPVERAVAAAMERERRPYWVIWWGVGSQRYWAIPCWRGATVPLVDAPTDRELRDAMRWVEGTA</sequence>
<evidence type="ECO:0000313" key="2">
    <source>
        <dbReference type="Proteomes" id="UP000256661"/>
    </source>
</evidence>
<keyword evidence="2" id="KW-1185">Reference proteome</keyword>
<name>A0A3D9STW5_9ACTN</name>
<dbReference type="EMBL" id="QTTT01000001">
    <property type="protein sequence ID" value="REE97463.1"/>
    <property type="molecule type" value="Genomic_DNA"/>
</dbReference>
<accession>A0A3D9STW5</accession>
<proteinExistence type="predicted"/>
<comment type="caution">
    <text evidence="1">The sequence shown here is derived from an EMBL/GenBank/DDBJ whole genome shotgun (WGS) entry which is preliminary data.</text>
</comment>
<reference evidence="1 2" key="1">
    <citation type="submission" date="2018-08" db="EMBL/GenBank/DDBJ databases">
        <title>Sequencing the genomes of 1000 actinobacteria strains.</title>
        <authorList>
            <person name="Klenk H.-P."/>
        </authorList>
    </citation>
    <scope>NUCLEOTIDE SEQUENCE [LARGE SCALE GENOMIC DNA]</scope>
    <source>
        <strain evidence="1 2">DSM 43927</strain>
    </source>
</reference>
<dbReference type="AlphaFoldDB" id="A0A3D9STW5"/>
<dbReference type="OrthoDB" id="3430890at2"/>
<dbReference type="Proteomes" id="UP000256661">
    <property type="component" value="Unassembled WGS sequence"/>
</dbReference>
<protein>
    <submittedName>
        <fullName evidence="1">Uncharacterized protein</fullName>
    </submittedName>
</protein>
<dbReference type="RefSeq" id="WP_116022956.1">
    <property type="nucleotide sequence ID" value="NZ_QTTT01000001.1"/>
</dbReference>
<organism evidence="1 2">
    <name type="scientific">Thermomonospora umbrina</name>
    <dbReference type="NCBI Taxonomy" id="111806"/>
    <lineage>
        <taxon>Bacteria</taxon>
        <taxon>Bacillati</taxon>
        <taxon>Actinomycetota</taxon>
        <taxon>Actinomycetes</taxon>
        <taxon>Streptosporangiales</taxon>
        <taxon>Thermomonosporaceae</taxon>
        <taxon>Thermomonospora</taxon>
    </lineage>
</organism>